<dbReference type="PANTHER" id="PTHR10434">
    <property type="entry name" value="1-ACYL-SN-GLYCEROL-3-PHOSPHATE ACYLTRANSFERASE"/>
    <property type="match status" value="1"/>
</dbReference>
<sequence>MQALRAARIALALTVNYVTFGLLCMRHGGRVPLRTRVLWMHHSCRRVARALHLEIASEGRPPVAGLITSNHLSYLDVLAYASVMPCVFVSKADVLHWPVFGMLARFGGTLFVNRERRTAVESVSRQMEAVLAEGLPLVLFPEGTSTDGSEVLPYFPSLLEAAIRVRAPITPAAVSYASPGRAESGFCYYGDVSFLPHLRSLLRVPRAEARVRFGPTMQGFPDRKQAARELRAHTLALRADLQAAASRVPAVPLT</sequence>
<dbReference type="InterPro" id="IPR002123">
    <property type="entry name" value="Plipid/glycerol_acylTrfase"/>
</dbReference>
<dbReference type="EMBL" id="DTKL01000062">
    <property type="protein sequence ID" value="HGY94994.1"/>
    <property type="molecule type" value="Genomic_DNA"/>
</dbReference>
<reference evidence="8" key="1">
    <citation type="journal article" date="2020" name="mSystems">
        <title>Genome- and Community-Level Interaction Insights into Carbon Utilization and Element Cycling Functions of Hydrothermarchaeota in Hydrothermal Sediment.</title>
        <authorList>
            <person name="Zhou Z."/>
            <person name="Liu Y."/>
            <person name="Xu W."/>
            <person name="Pan J."/>
            <person name="Luo Z.H."/>
            <person name="Li M."/>
        </authorList>
    </citation>
    <scope>NUCLEOTIDE SEQUENCE [LARGE SCALE GENOMIC DNA]</scope>
    <source>
        <strain evidence="8">SpSt-855</strain>
    </source>
</reference>
<proteinExistence type="predicted"/>
<keyword evidence="5 8" id="KW-0012">Acyltransferase</keyword>
<evidence type="ECO:0000259" key="7">
    <source>
        <dbReference type="SMART" id="SM00563"/>
    </source>
</evidence>
<accession>A0A7V5CTW6</accession>
<dbReference type="AlphaFoldDB" id="A0A7V5CTW6"/>
<name>A0A7V5CTW6_9BACT</name>
<dbReference type="SUPFAM" id="SSF69593">
    <property type="entry name" value="Glycerol-3-phosphate (1)-acyltransferase"/>
    <property type="match status" value="1"/>
</dbReference>
<organism evidence="8">
    <name type="scientific">Acidobacterium capsulatum</name>
    <dbReference type="NCBI Taxonomy" id="33075"/>
    <lineage>
        <taxon>Bacteria</taxon>
        <taxon>Pseudomonadati</taxon>
        <taxon>Acidobacteriota</taxon>
        <taxon>Terriglobia</taxon>
        <taxon>Terriglobales</taxon>
        <taxon>Acidobacteriaceae</taxon>
        <taxon>Acidobacterium</taxon>
    </lineage>
</organism>
<feature type="domain" description="Phospholipid/glycerol acyltransferase" evidence="7">
    <location>
        <begin position="65"/>
        <end position="177"/>
    </location>
</feature>
<dbReference type="PANTHER" id="PTHR10434:SF64">
    <property type="entry name" value="1-ACYL-SN-GLYCEROL-3-PHOSPHATE ACYLTRANSFERASE-RELATED"/>
    <property type="match status" value="1"/>
</dbReference>
<keyword evidence="4" id="KW-0443">Lipid metabolism</keyword>
<protein>
    <submittedName>
        <fullName evidence="8">1-acyl-sn-glycerol-3-phosphate acyltransferase</fullName>
    </submittedName>
</protein>
<evidence type="ECO:0000256" key="6">
    <source>
        <dbReference type="SAM" id="Phobius"/>
    </source>
</evidence>
<dbReference type="Pfam" id="PF01553">
    <property type="entry name" value="Acyltransferase"/>
    <property type="match status" value="1"/>
</dbReference>
<evidence type="ECO:0000256" key="3">
    <source>
        <dbReference type="ARBA" id="ARBA00022679"/>
    </source>
</evidence>
<feature type="transmembrane region" description="Helical" evidence="6">
    <location>
        <begin position="6"/>
        <end position="25"/>
    </location>
</feature>
<dbReference type="GO" id="GO:0003841">
    <property type="term" value="F:1-acylglycerol-3-phosphate O-acyltransferase activity"/>
    <property type="evidence" value="ECO:0007669"/>
    <property type="project" value="TreeGrafter"/>
</dbReference>
<dbReference type="SMART" id="SM00563">
    <property type="entry name" value="PlsC"/>
    <property type="match status" value="1"/>
</dbReference>
<dbReference type="CDD" id="cd07989">
    <property type="entry name" value="LPLAT_AGPAT-like"/>
    <property type="match status" value="1"/>
</dbReference>
<keyword evidence="2" id="KW-0444">Lipid biosynthesis</keyword>
<keyword evidence="6" id="KW-0812">Transmembrane</keyword>
<evidence type="ECO:0000256" key="1">
    <source>
        <dbReference type="ARBA" id="ARBA00005189"/>
    </source>
</evidence>
<evidence type="ECO:0000313" key="8">
    <source>
        <dbReference type="EMBL" id="HGY94994.1"/>
    </source>
</evidence>
<keyword evidence="3 8" id="KW-0808">Transferase</keyword>
<dbReference type="GO" id="GO:0006654">
    <property type="term" value="P:phosphatidic acid biosynthetic process"/>
    <property type="evidence" value="ECO:0007669"/>
    <property type="project" value="TreeGrafter"/>
</dbReference>
<keyword evidence="6" id="KW-0472">Membrane</keyword>
<evidence type="ECO:0000256" key="2">
    <source>
        <dbReference type="ARBA" id="ARBA00022516"/>
    </source>
</evidence>
<comment type="pathway">
    <text evidence="1">Lipid metabolism.</text>
</comment>
<keyword evidence="6" id="KW-1133">Transmembrane helix</keyword>
<comment type="caution">
    <text evidence="8">The sequence shown here is derived from an EMBL/GenBank/DDBJ whole genome shotgun (WGS) entry which is preliminary data.</text>
</comment>
<evidence type="ECO:0000256" key="5">
    <source>
        <dbReference type="ARBA" id="ARBA00023315"/>
    </source>
</evidence>
<gene>
    <name evidence="8" type="ORF">ENW50_09990</name>
</gene>
<evidence type="ECO:0000256" key="4">
    <source>
        <dbReference type="ARBA" id="ARBA00023098"/>
    </source>
</evidence>